<feature type="compositionally biased region" description="Low complexity" evidence="1">
    <location>
        <begin position="562"/>
        <end position="572"/>
    </location>
</feature>
<feature type="compositionally biased region" description="Low complexity" evidence="1">
    <location>
        <begin position="676"/>
        <end position="691"/>
    </location>
</feature>
<reference evidence="3 4" key="1">
    <citation type="journal article" date="2012" name="PLoS Pathog.">
        <title>Diverse lifestyles and strategies of plant pathogenesis encoded in the genomes of eighteen Dothideomycetes fungi.</title>
        <authorList>
            <person name="Ohm R.A."/>
            <person name="Feau N."/>
            <person name="Henrissat B."/>
            <person name="Schoch C.L."/>
            <person name="Horwitz B.A."/>
            <person name="Barry K.W."/>
            <person name="Condon B.J."/>
            <person name="Copeland A.C."/>
            <person name="Dhillon B."/>
            <person name="Glaser F."/>
            <person name="Hesse C.N."/>
            <person name="Kosti I."/>
            <person name="LaButti K."/>
            <person name="Lindquist E.A."/>
            <person name="Lucas S."/>
            <person name="Salamov A.A."/>
            <person name="Bradshaw R.E."/>
            <person name="Ciuffetti L."/>
            <person name="Hamelin R.C."/>
            <person name="Kema G.H.J."/>
            <person name="Lawrence C."/>
            <person name="Scott J.A."/>
            <person name="Spatafora J.W."/>
            <person name="Turgeon B.G."/>
            <person name="de Wit P.J.G.M."/>
            <person name="Zhong S."/>
            <person name="Goodwin S.B."/>
            <person name="Grigoriev I.V."/>
        </authorList>
    </citation>
    <scope>NUCLEOTIDE SEQUENCE [LARGE SCALE GENOMIC DNA]</scope>
    <source>
        <strain evidence="3 4">UAMH 10762</strain>
    </source>
</reference>
<proteinExistence type="predicted"/>
<feature type="region of interest" description="Disordered" evidence="1">
    <location>
        <begin position="780"/>
        <end position="831"/>
    </location>
</feature>
<name>M2NE99_BAUPA</name>
<evidence type="ECO:0000256" key="1">
    <source>
        <dbReference type="SAM" id="MobiDB-lite"/>
    </source>
</evidence>
<dbReference type="KEGG" id="bcom:BAUCODRAFT_68516"/>
<evidence type="ECO:0000313" key="4">
    <source>
        <dbReference type="Proteomes" id="UP000011761"/>
    </source>
</evidence>
<dbReference type="Gene3D" id="2.60.40.10">
    <property type="entry name" value="Immunoglobulins"/>
    <property type="match status" value="4"/>
</dbReference>
<sequence length="831" mass="89593">MAWRRKVAVLYVSITIAKTAIAVPTIAFPFNSQVPLVARVNEPYRFEFSESTFAPNPENYTYSISEQAAWLSMDSTTRTLSGTPKESDAGASIFTLSATDGTGAAHMQCTLIVSTDPAPLLEGDISEQLAATVNLSSSEPPIVTLLPSSRFHFAFRQDSFIDMVQRRLYYYATLTDHTPLPSWLLFDDSNLTFSGTAPMLSAFPQAWSVSLVASDVIGFAGATATFALAINTEQLSFEPPEQNLSISSGQQLDFILLQNQLFRNGAPVRTSNLSKAEASPVPAWLSFDPATFGLSGHVPANASNTTVSVTATDELGDTATAVVNLVSGDASLFAGTIGTLTAYAGQAFDYHFPSTLFSQSDVEFSVIFPPSATWLHYNATSRELQGDAPSQPSPTSVSACIVATAPNSRTQQTQDFGINVLATAGATATVSPTSTRVVNGDVEKHAQAEASEQMTRSADAPPQIALDLPSRTNSKRSRWLKRFSRFSHASWRESLGVCHKRCPPSNRKSIRLVGQSDSIADNRSVAEKRQSFIRNRASTSIESPLFAHGTRACSNPREKGNASTAASAAGSVRRARRGRSTLKSYSESSSLEPQTERESRQLSTRVRSAFAPNFPRAITQSTMEADEQEDSSSGFETVTTSTTSGDDWRAQLALPRHQRSWVVPGEASPTPPPAPASSRQRSSTRRTTPSTGHEVLRNVHRQPEQRVSDLGLTAKPESDHSTGKAPTTLKARPNRLSEPAGLLSNDSVIRTKIERPKLVQTNSKRPVSVEQARRLSSFQAVNQEPDAQAGGEMWEDIQPETQMEGSGLVLSAPPGGVGGTQRSDRSGPAFL</sequence>
<dbReference type="GeneID" id="19116447"/>
<dbReference type="OrthoDB" id="41532at2759"/>
<protein>
    <recommendedName>
        <fullName evidence="2">Dystroglycan-type cadherin-like domain-containing protein</fullName>
    </recommendedName>
</protein>
<feature type="compositionally biased region" description="Polar residues" evidence="1">
    <location>
        <begin position="631"/>
        <end position="645"/>
    </location>
</feature>
<dbReference type="Pfam" id="PF05345">
    <property type="entry name" value="He_PIG"/>
    <property type="match status" value="3"/>
</dbReference>
<evidence type="ECO:0000313" key="3">
    <source>
        <dbReference type="EMBL" id="EMC97544.1"/>
    </source>
</evidence>
<dbReference type="STRING" id="717646.M2NE99"/>
<dbReference type="InterPro" id="IPR015919">
    <property type="entry name" value="Cadherin-like_sf"/>
</dbReference>
<dbReference type="GO" id="GO:0016020">
    <property type="term" value="C:membrane"/>
    <property type="evidence" value="ECO:0007669"/>
    <property type="project" value="InterPro"/>
</dbReference>
<feature type="region of interest" description="Disordered" evidence="1">
    <location>
        <begin position="547"/>
        <end position="648"/>
    </location>
</feature>
<feature type="compositionally biased region" description="Basic and acidic residues" evidence="1">
    <location>
        <begin position="694"/>
        <end position="707"/>
    </location>
</feature>
<dbReference type="OMA" id="HASWRES"/>
<feature type="domain" description="Dystroglycan-type cadherin-like" evidence="2">
    <location>
        <begin position="25"/>
        <end position="120"/>
    </location>
</feature>
<feature type="region of interest" description="Disordered" evidence="1">
    <location>
        <begin position="447"/>
        <end position="468"/>
    </location>
</feature>
<dbReference type="InterPro" id="IPR013783">
    <property type="entry name" value="Ig-like_fold"/>
</dbReference>
<dbReference type="RefSeq" id="XP_007675443.1">
    <property type="nucleotide sequence ID" value="XM_007677253.1"/>
</dbReference>
<dbReference type="EMBL" id="KB445554">
    <property type="protein sequence ID" value="EMC97544.1"/>
    <property type="molecule type" value="Genomic_DNA"/>
</dbReference>
<dbReference type="SMART" id="SM00736">
    <property type="entry name" value="CADG"/>
    <property type="match status" value="3"/>
</dbReference>
<dbReference type="Proteomes" id="UP000011761">
    <property type="component" value="Unassembled WGS sequence"/>
</dbReference>
<feature type="region of interest" description="Disordered" evidence="1">
    <location>
        <begin position="660"/>
        <end position="741"/>
    </location>
</feature>
<dbReference type="HOGENOM" id="CLU_333704_0_0_1"/>
<gene>
    <name evidence="3" type="ORF">BAUCODRAFT_68516</name>
</gene>
<dbReference type="GO" id="GO:0005509">
    <property type="term" value="F:calcium ion binding"/>
    <property type="evidence" value="ECO:0007669"/>
    <property type="project" value="InterPro"/>
</dbReference>
<accession>M2NE99</accession>
<feature type="domain" description="Dystroglycan-type cadherin-like" evidence="2">
    <location>
        <begin position="141"/>
        <end position="237"/>
    </location>
</feature>
<dbReference type="AlphaFoldDB" id="M2NE99"/>
<keyword evidence="4" id="KW-1185">Reference proteome</keyword>
<dbReference type="InterPro" id="IPR006644">
    <property type="entry name" value="Cadg"/>
</dbReference>
<evidence type="ECO:0000259" key="2">
    <source>
        <dbReference type="SMART" id="SM00736"/>
    </source>
</evidence>
<feature type="domain" description="Dystroglycan-type cadherin-like" evidence="2">
    <location>
        <begin position="246"/>
        <end position="334"/>
    </location>
</feature>
<organism evidence="3 4">
    <name type="scientific">Baudoinia panamericana (strain UAMH 10762)</name>
    <name type="common">Angels' share fungus</name>
    <name type="synonym">Baudoinia compniacensis (strain UAMH 10762)</name>
    <dbReference type="NCBI Taxonomy" id="717646"/>
    <lineage>
        <taxon>Eukaryota</taxon>
        <taxon>Fungi</taxon>
        <taxon>Dikarya</taxon>
        <taxon>Ascomycota</taxon>
        <taxon>Pezizomycotina</taxon>
        <taxon>Dothideomycetes</taxon>
        <taxon>Dothideomycetidae</taxon>
        <taxon>Mycosphaerellales</taxon>
        <taxon>Teratosphaeriaceae</taxon>
        <taxon>Baudoinia</taxon>
    </lineage>
</organism>
<feature type="compositionally biased region" description="Low complexity" evidence="1">
    <location>
        <begin position="581"/>
        <end position="592"/>
    </location>
</feature>
<dbReference type="eggNOG" id="ENOG502QURR">
    <property type="taxonomic scope" value="Eukaryota"/>
</dbReference>
<dbReference type="SUPFAM" id="SSF49313">
    <property type="entry name" value="Cadherin-like"/>
    <property type="match status" value="4"/>
</dbReference>